<evidence type="ECO:0000313" key="3">
    <source>
        <dbReference type="EMBL" id="SVE19086.1"/>
    </source>
</evidence>
<dbReference type="GO" id="GO:0005525">
    <property type="term" value="F:GTP binding"/>
    <property type="evidence" value="ECO:0007669"/>
    <property type="project" value="InterPro"/>
</dbReference>
<protein>
    <recommendedName>
        <fullName evidence="2">OBG-type G domain-containing protein</fullName>
    </recommendedName>
</protein>
<feature type="domain" description="OBG-type G" evidence="2">
    <location>
        <begin position="3"/>
        <end position="90"/>
    </location>
</feature>
<gene>
    <name evidence="3" type="ORF">METZ01_LOCUS471940</name>
</gene>
<dbReference type="Pfam" id="PF01926">
    <property type="entry name" value="MMR_HSR1"/>
    <property type="match status" value="1"/>
</dbReference>
<dbReference type="GO" id="GO:0005737">
    <property type="term" value="C:cytoplasm"/>
    <property type="evidence" value="ECO:0007669"/>
    <property type="project" value="TreeGrafter"/>
</dbReference>
<evidence type="ECO:0000256" key="1">
    <source>
        <dbReference type="ARBA" id="ARBA00022741"/>
    </source>
</evidence>
<feature type="non-terminal residue" evidence="3">
    <location>
        <position position="90"/>
    </location>
</feature>
<reference evidence="3" key="1">
    <citation type="submission" date="2018-05" db="EMBL/GenBank/DDBJ databases">
        <authorList>
            <person name="Lanie J.A."/>
            <person name="Ng W.-L."/>
            <person name="Kazmierczak K.M."/>
            <person name="Andrzejewski T.M."/>
            <person name="Davidsen T.M."/>
            <person name="Wayne K.J."/>
            <person name="Tettelin H."/>
            <person name="Glass J.I."/>
            <person name="Rusch D."/>
            <person name="Podicherti R."/>
            <person name="Tsui H.-C.T."/>
            <person name="Winkler M.E."/>
        </authorList>
    </citation>
    <scope>NUCLEOTIDE SEQUENCE</scope>
</reference>
<organism evidence="3">
    <name type="scientific">marine metagenome</name>
    <dbReference type="NCBI Taxonomy" id="408172"/>
    <lineage>
        <taxon>unclassified sequences</taxon>
        <taxon>metagenomes</taxon>
        <taxon>ecological metagenomes</taxon>
    </lineage>
</organism>
<dbReference type="GO" id="GO:0016887">
    <property type="term" value="F:ATP hydrolysis activity"/>
    <property type="evidence" value="ECO:0007669"/>
    <property type="project" value="TreeGrafter"/>
</dbReference>
<dbReference type="Gene3D" id="3.10.20.30">
    <property type="match status" value="1"/>
</dbReference>
<dbReference type="PROSITE" id="PS51710">
    <property type="entry name" value="G_OBG"/>
    <property type="match status" value="1"/>
</dbReference>
<evidence type="ECO:0000259" key="2">
    <source>
        <dbReference type="PROSITE" id="PS51710"/>
    </source>
</evidence>
<dbReference type="SUPFAM" id="SSF52540">
    <property type="entry name" value="P-loop containing nucleoside triphosphate hydrolases"/>
    <property type="match status" value="1"/>
</dbReference>
<sequence length="90" mass="9935">MGLKAGIIGLPNVGKSTIFNALTKSAIPAENYPFCTIDPNVGIVQVPDQRLNDIADIFKRKPITPATVEFIDIAGPVRTLKRQEQFIQIW</sequence>
<dbReference type="InterPro" id="IPR027417">
    <property type="entry name" value="P-loop_NTPase"/>
</dbReference>
<dbReference type="PANTHER" id="PTHR23305">
    <property type="entry name" value="OBG GTPASE FAMILY"/>
    <property type="match status" value="1"/>
</dbReference>
<dbReference type="InterPro" id="IPR006073">
    <property type="entry name" value="GTP-bd"/>
</dbReference>
<keyword evidence="1" id="KW-0547">Nucleotide-binding</keyword>
<dbReference type="PRINTS" id="PR00326">
    <property type="entry name" value="GTP1OBG"/>
</dbReference>
<dbReference type="Gene3D" id="3.40.50.300">
    <property type="entry name" value="P-loop containing nucleotide triphosphate hydrolases"/>
    <property type="match status" value="1"/>
</dbReference>
<proteinExistence type="predicted"/>
<name>A0A383BFX7_9ZZZZ</name>
<dbReference type="InterPro" id="IPR012675">
    <property type="entry name" value="Beta-grasp_dom_sf"/>
</dbReference>
<dbReference type="EMBL" id="UINC01200275">
    <property type="protein sequence ID" value="SVE19086.1"/>
    <property type="molecule type" value="Genomic_DNA"/>
</dbReference>
<dbReference type="AlphaFoldDB" id="A0A383BFX7"/>
<accession>A0A383BFX7</accession>
<dbReference type="InterPro" id="IPR031167">
    <property type="entry name" value="G_OBG"/>
</dbReference>
<dbReference type="PANTHER" id="PTHR23305:SF18">
    <property type="entry name" value="OBG-TYPE G DOMAIN-CONTAINING PROTEIN"/>
    <property type="match status" value="1"/>
</dbReference>